<evidence type="ECO:0000313" key="2">
    <source>
        <dbReference type="EMBL" id="EGR30457.1"/>
    </source>
</evidence>
<keyword evidence="1" id="KW-1133">Transmembrane helix</keyword>
<feature type="transmembrane region" description="Helical" evidence="1">
    <location>
        <begin position="231"/>
        <end position="254"/>
    </location>
</feature>
<feature type="transmembrane region" description="Helical" evidence="1">
    <location>
        <begin position="266"/>
        <end position="294"/>
    </location>
</feature>
<dbReference type="Proteomes" id="UP000008983">
    <property type="component" value="Unassembled WGS sequence"/>
</dbReference>
<proteinExistence type="predicted"/>
<organism evidence="2 3">
    <name type="scientific">Ichthyophthirius multifiliis</name>
    <name type="common">White spot disease agent</name>
    <name type="synonym">Ich</name>
    <dbReference type="NCBI Taxonomy" id="5932"/>
    <lineage>
        <taxon>Eukaryota</taxon>
        <taxon>Sar</taxon>
        <taxon>Alveolata</taxon>
        <taxon>Ciliophora</taxon>
        <taxon>Intramacronucleata</taxon>
        <taxon>Oligohymenophorea</taxon>
        <taxon>Hymenostomatida</taxon>
        <taxon>Ophryoglenina</taxon>
        <taxon>Ichthyophthirius</taxon>
    </lineage>
</organism>
<evidence type="ECO:0008006" key="4">
    <source>
        <dbReference type="Google" id="ProtNLM"/>
    </source>
</evidence>
<dbReference type="InParanoid" id="G0QWE0"/>
<evidence type="ECO:0000313" key="3">
    <source>
        <dbReference type="Proteomes" id="UP000008983"/>
    </source>
</evidence>
<feature type="transmembrane region" description="Helical" evidence="1">
    <location>
        <begin position="21"/>
        <end position="40"/>
    </location>
</feature>
<name>G0QWE0_ICHMU</name>
<evidence type="ECO:0000256" key="1">
    <source>
        <dbReference type="SAM" id="Phobius"/>
    </source>
</evidence>
<keyword evidence="1" id="KW-0812">Transmembrane</keyword>
<dbReference type="GeneID" id="14906577"/>
<dbReference type="EMBL" id="GL983990">
    <property type="protein sequence ID" value="EGR30457.1"/>
    <property type="molecule type" value="Genomic_DNA"/>
</dbReference>
<keyword evidence="3" id="KW-1185">Reference proteome</keyword>
<dbReference type="AlphaFoldDB" id="G0QWE0"/>
<gene>
    <name evidence="2" type="ORF">IMG5_131310</name>
</gene>
<protein>
    <recommendedName>
        <fullName evidence="4">Transmembrane protein</fullName>
    </recommendedName>
</protein>
<accession>G0QWE0</accession>
<dbReference type="RefSeq" id="XP_004032044.1">
    <property type="nucleotide sequence ID" value="XM_004031996.1"/>
</dbReference>
<sequence>MICLNCYIQIRMINKIMKKLFENKNIIITYFFIFTIIMYFRKEDNQLNNHLIQKLNNQNLKKVNLVNIPLKKQMRFPQNNFYLKQIKNQLQKREFQIFLLINYRKHQKVKKQQKVQFLSLFLITQTKINQYLIKSVKNLFFQKKYKLNYYQKHKILFKNMLILPYFYNKNHTIFDSLFLFDQIYLYSRYIVQILLMDYIFTADILIFLQYKNLNFLPKDFLGCSLIQNQPYFLNFVSLFRILKPLSFLVILFFYKILYYQDVIQQSLIKFTLLICQIFHMCFLFIQSCILQYVFRLKNYILYLFQTQINPAR</sequence>
<feature type="transmembrane region" description="Helical" evidence="1">
    <location>
        <begin position="189"/>
        <end position="210"/>
    </location>
</feature>
<reference evidence="2 3" key="1">
    <citation type="submission" date="2011-07" db="EMBL/GenBank/DDBJ databases">
        <authorList>
            <person name="Coyne R."/>
            <person name="Brami D."/>
            <person name="Johnson J."/>
            <person name="Hostetler J."/>
            <person name="Hannick L."/>
            <person name="Clark T."/>
            <person name="Cassidy-Hanley D."/>
            <person name="Inman J."/>
        </authorList>
    </citation>
    <scope>NUCLEOTIDE SEQUENCE [LARGE SCALE GENOMIC DNA]</scope>
    <source>
        <strain evidence="2 3">G5</strain>
    </source>
</reference>
<keyword evidence="1" id="KW-0472">Membrane</keyword>